<gene>
    <name evidence="1" type="ORF">BCR33DRAFT_823344</name>
</gene>
<proteinExistence type="predicted"/>
<sequence length="236" mass="26092">MHGVLALRRIPLDRTFKTYFFQTDCDSMRPTSLLLALALSATASVADTSATNPIYSLAGFSLTSPSSKNSLGNEVSFDETHCQAVTDNVLLPKMVLIVFATRQDRVIAVSSIPNYNHSSFGGIMSSYYVRLACLVYVEQVVVFEVVIIEEIVEITPVVVITPIEVVVTEYWVTDIETGVTTIEVTETVVEYVEEPQDDDDDNDDGEDVDNELELDVEQQLSTMVDGYQYAGDDAHI</sequence>
<evidence type="ECO:0000313" key="2">
    <source>
        <dbReference type="Proteomes" id="UP000193642"/>
    </source>
</evidence>
<keyword evidence="2" id="KW-1185">Reference proteome</keyword>
<evidence type="ECO:0000313" key="1">
    <source>
        <dbReference type="EMBL" id="ORY42348.1"/>
    </source>
</evidence>
<dbReference type="EMBL" id="MCGO01000029">
    <property type="protein sequence ID" value="ORY42348.1"/>
    <property type="molecule type" value="Genomic_DNA"/>
</dbReference>
<dbReference type="AlphaFoldDB" id="A0A1Y2C5N2"/>
<reference evidence="1 2" key="1">
    <citation type="submission" date="2016-07" db="EMBL/GenBank/DDBJ databases">
        <title>Pervasive Adenine N6-methylation of Active Genes in Fungi.</title>
        <authorList>
            <consortium name="DOE Joint Genome Institute"/>
            <person name="Mondo S.J."/>
            <person name="Dannebaum R.O."/>
            <person name="Kuo R.C."/>
            <person name="Labutti K."/>
            <person name="Haridas S."/>
            <person name="Kuo A."/>
            <person name="Salamov A."/>
            <person name="Ahrendt S.R."/>
            <person name="Lipzen A."/>
            <person name="Sullivan W."/>
            <person name="Andreopoulos W.B."/>
            <person name="Clum A."/>
            <person name="Lindquist E."/>
            <person name="Daum C."/>
            <person name="Ramamoorthy G.K."/>
            <person name="Gryganskyi A."/>
            <person name="Culley D."/>
            <person name="Magnuson J.K."/>
            <person name="James T.Y."/>
            <person name="O'Malley M.A."/>
            <person name="Stajich J.E."/>
            <person name="Spatafora J.W."/>
            <person name="Visel A."/>
            <person name="Grigoriev I.V."/>
        </authorList>
    </citation>
    <scope>NUCLEOTIDE SEQUENCE [LARGE SCALE GENOMIC DNA]</scope>
    <source>
        <strain evidence="1 2">JEL800</strain>
    </source>
</reference>
<comment type="caution">
    <text evidence="1">The sequence shown here is derived from an EMBL/GenBank/DDBJ whole genome shotgun (WGS) entry which is preliminary data.</text>
</comment>
<name>A0A1Y2C5N2_9FUNG</name>
<accession>A0A1Y2C5N2</accession>
<organism evidence="1 2">
    <name type="scientific">Rhizoclosmatium globosum</name>
    <dbReference type="NCBI Taxonomy" id="329046"/>
    <lineage>
        <taxon>Eukaryota</taxon>
        <taxon>Fungi</taxon>
        <taxon>Fungi incertae sedis</taxon>
        <taxon>Chytridiomycota</taxon>
        <taxon>Chytridiomycota incertae sedis</taxon>
        <taxon>Chytridiomycetes</taxon>
        <taxon>Chytridiales</taxon>
        <taxon>Chytriomycetaceae</taxon>
        <taxon>Rhizoclosmatium</taxon>
    </lineage>
</organism>
<protein>
    <submittedName>
        <fullName evidence="1">Uncharacterized protein</fullName>
    </submittedName>
</protein>
<dbReference type="Proteomes" id="UP000193642">
    <property type="component" value="Unassembled WGS sequence"/>
</dbReference>